<gene>
    <name evidence="1" type="ORF">CSA56_16145</name>
</gene>
<protein>
    <recommendedName>
        <fullName evidence="3">Type 4 fimbrial biogenesis protein PilX N-terminal domain-containing protein</fullName>
    </recommendedName>
</protein>
<dbReference type="SUPFAM" id="SSF51161">
    <property type="entry name" value="Trimeric LpxA-like enzymes"/>
    <property type="match status" value="1"/>
</dbReference>
<evidence type="ECO:0008006" key="3">
    <source>
        <dbReference type="Google" id="ProtNLM"/>
    </source>
</evidence>
<dbReference type="EMBL" id="PDSK01000117">
    <property type="protein sequence ID" value="PIE32140.1"/>
    <property type="molecule type" value="Genomic_DNA"/>
</dbReference>
<accession>A0A2G6K9U0</accession>
<dbReference type="AlphaFoldDB" id="A0A2G6K9U0"/>
<evidence type="ECO:0000313" key="2">
    <source>
        <dbReference type="Proteomes" id="UP000230821"/>
    </source>
</evidence>
<sequence length="405" mass="43941">MVLIVSAVIYLAISTLFLLIMTEIHLADFEQRSTQAFYLAESAITKGVVRLRANHKNHHVLNDLIAIGGRQHALTTTFIPKPCGNDNTAKAWYALNLQGLGVVTGQQTATRRKVGRDVVLKPFALLAKRNITLQNLCHISGPNDTNGNLHGNGQVIIGDHVNIEGDASSSTGILISSNATVTGDSSQKEPWIAFPDFSVPLYIPKYAYHGEEYQAQPLSLLSFPSADGTSRLDIYYKGSPNDENPAGIYILPHKIADNIGGTMTVFTTFDIQGTVIVQNSFALRGRVRINPAVDHFPAFISSNGYPIEMTFIDRTTIEAAYSDLDVDDLALIPDENSIQGAIYSRGDIGLTAFSDSAKVAGSMFGQNIALNGNSTIEVTYDPGIMTDPPPGLQLVDYGAWREIIE</sequence>
<evidence type="ECO:0000313" key="1">
    <source>
        <dbReference type="EMBL" id="PIE32140.1"/>
    </source>
</evidence>
<dbReference type="Proteomes" id="UP000230821">
    <property type="component" value="Unassembled WGS sequence"/>
</dbReference>
<organism evidence="1 2">
    <name type="scientific">candidate division KSB3 bacterium</name>
    <dbReference type="NCBI Taxonomy" id="2044937"/>
    <lineage>
        <taxon>Bacteria</taxon>
        <taxon>candidate division KSB3</taxon>
    </lineage>
</organism>
<comment type="caution">
    <text evidence="1">The sequence shown here is derived from an EMBL/GenBank/DDBJ whole genome shotgun (WGS) entry which is preliminary data.</text>
</comment>
<name>A0A2G6K9U0_9BACT</name>
<proteinExistence type="predicted"/>
<reference evidence="1 2" key="1">
    <citation type="submission" date="2017-10" db="EMBL/GenBank/DDBJ databases">
        <title>Novel microbial diversity and functional potential in the marine mammal oral microbiome.</title>
        <authorList>
            <person name="Dudek N.K."/>
            <person name="Sun C.L."/>
            <person name="Burstein D."/>
            <person name="Kantor R.S."/>
            <person name="Aliaga Goltsman D.S."/>
            <person name="Bik E.M."/>
            <person name="Thomas B.C."/>
            <person name="Banfield J.F."/>
            <person name="Relman D.A."/>
        </authorList>
    </citation>
    <scope>NUCLEOTIDE SEQUENCE [LARGE SCALE GENOMIC DNA]</scope>
    <source>
        <strain evidence="1">DOLJORAL78_47_16</strain>
    </source>
</reference>
<dbReference type="InterPro" id="IPR011004">
    <property type="entry name" value="Trimer_LpxA-like_sf"/>
</dbReference>